<dbReference type="EMBL" id="SLXA01000001">
    <property type="protein sequence ID" value="TCO86462.1"/>
    <property type="molecule type" value="Genomic_DNA"/>
</dbReference>
<name>A0A4R2LED4_9FIRM</name>
<accession>A0A4R2LED4</accession>
<evidence type="ECO:0000313" key="2">
    <source>
        <dbReference type="Proteomes" id="UP000295711"/>
    </source>
</evidence>
<sequence length="68" mass="8008">MKIVVGEVMENVIVCESDRETLRLPRELFPRRVFPGDAADYEDGKVTMWDEEQQVEEEQVAMLFKMLM</sequence>
<dbReference type="AlphaFoldDB" id="A0A4R2LED4"/>
<keyword evidence="2" id="KW-1185">Reference proteome</keyword>
<evidence type="ECO:0000313" key="1">
    <source>
        <dbReference type="EMBL" id="TCO86462.1"/>
    </source>
</evidence>
<gene>
    <name evidence="1" type="ORF">EV212_101249</name>
</gene>
<proteinExistence type="predicted"/>
<dbReference type="Proteomes" id="UP000295711">
    <property type="component" value="Unassembled WGS sequence"/>
</dbReference>
<protein>
    <recommendedName>
        <fullName evidence="3">DUF3006 family protein</fullName>
    </recommendedName>
</protein>
<evidence type="ECO:0008006" key="3">
    <source>
        <dbReference type="Google" id="ProtNLM"/>
    </source>
</evidence>
<reference evidence="1 2" key="1">
    <citation type="submission" date="2019-03" db="EMBL/GenBank/DDBJ databases">
        <title>Genomic Encyclopedia of Type Strains, Phase IV (KMG-IV): sequencing the most valuable type-strain genomes for metagenomic binning, comparative biology and taxonomic classification.</title>
        <authorList>
            <person name="Goeker M."/>
        </authorList>
    </citation>
    <scope>NUCLEOTIDE SEQUENCE [LARGE SCALE GENOMIC DNA]</scope>
    <source>
        <strain evidence="1 2">DSM 28559</strain>
    </source>
</reference>
<dbReference type="RefSeq" id="WP_132087646.1">
    <property type="nucleotide sequence ID" value="NZ_JANKAQ010000002.1"/>
</dbReference>
<organism evidence="1 2">
    <name type="scientific">Frisingicoccus caecimuris</name>
    <dbReference type="NCBI Taxonomy" id="1796636"/>
    <lineage>
        <taxon>Bacteria</taxon>
        <taxon>Bacillati</taxon>
        <taxon>Bacillota</taxon>
        <taxon>Clostridia</taxon>
        <taxon>Lachnospirales</taxon>
        <taxon>Lachnospiraceae</taxon>
        <taxon>Frisingicoccus</taxon>
    </lineage>
</organism>
<comment type="caution">
    <text evidence="1">The sequence shown here is derived from an EMBL/GenBank/DDBJ whole genome shotgun (WGS) entry which is preliminary data.</text>
</comment>